<accession>A0A1H1USW5</accession>
<sequence>MKKLFKTSLLVAAMVPAMAMAEPMTGGQEITLSGAGSSDKDFDSTVLSVQGSWGQYLSESSLWGVRQTINARDNEGDNVNFDGSTRVFYDYMFGTGPARPFIGASIGGIYGEQVDETFMGGPELGVKYWVQDNTFITAMAEYQFLFKSASDAQDRYDDGAIFYSVGIGYNF</sequence>
<dbReference type="AlphaFoldDB" id="A0A1H1USW5"/>
<organism evidence="2 3">
    <name type="scientific">Halopseudomonas xinjiangensis</name>
    <dbReference type="NCBI Taxonomy" id="487184"/>
    <lineage>
        <taxon>Bacteria</taxon>
        <taxon>Pseudomonadati</taxon>
        <taxon>Pseudomonadota</taxon>
        <taxon>Gammaproteobacteria</taxon>
        <taxon>Pseudomonadales</taxon>
        <taxon>Pseudomonadaceae</taxon>
        <taxon>Halopseudomonas</taxon>
    </lineage>
</organism>
<proteinExistence type="predicted"/>
<evidence type="ECO:0000313" key="3">
    <source>
        <dbReference type="Proteomes" id="UP000243207"/>
    </source>
</evidence>
<keyword evidence="1" id="KW-0732">Signal</keyword>
<evidence type="ECO:0008006" key="4">
    <source>
        <dbReference type="Google" id="ProtNLM"/>
    </source>
</evidence>
<dbReference type="STRING" id="487184.SAMN05216421_2126"/>
<dbReference type="SUPFAM" id="SSF56925">
    <property type="entry name" value="OMPA-like"/>
    <property type="match status" value="1"/>
</dbReference>
<feature type="signal peptide" evidence="1">
    <location>
        <begin position="1"/>
        <end position="21"/>
    </location>
</feature>
<evidence type="ECO:0000313" key="2">
    <source>
        <dbReference type="EMBL" id="SDS75351.1"/>
    </source>
</evidence>
<reference evidence="3" key="1">
    <citation type="submission" date="2016-10" db="EMBL/GenBank/DDBJ databases">
        <authorList>
            <person name="Varghese N."/>
            <person name="Submissions S."/>
        </authorList>
    </citation>
    <scope>NUCLEOTIDE SEQUENCE [LARGE SCALE GENOMIC DNA]</scope>
    <source>
        <strain evidence="3">NRRL B-51270</strain>
    </source>
</reference>
<feature type="chain" id="PRO_5009262536" description="Outer membrane protein beta-barrel domain-containing protein" evidence="1">
    <location>
        <begin position="22"/>
        <end position="171"/>
    </location>
</feature>
<dbReference type="RefSeq" id="WP_172829829.1">
    <property type="nucleotide sequence ID" value="NZ_LT629736.1"/>
</dbReference>
<name>A0A1H1USW5_9GAMM</name>
<dbReference type="Proteomes" id="UP000243207">
    <property type="component" value="Chromosome I"/>
</dbReference>
<dbReference type="Gene3D" id="2.40.160.20">
    <property type="match status" value="1"/>
</dbReference>
<keyword evidence="3" id="KW-1185">Reference proteome</keyword>
<protein>
    <recommendedName>
        <fullName evidence="4">Outer membrane protein beta-barrel domain-containing protein</fullName>
    </recommendedName>
</protein>
<gene>
    <name evidence="2" type="ORF">SAMN05216421_2126</name>
</gene>
<dbReference type="InterPro" id="IPR011250">
    <property type="entry name" value="OMP/PagP_B-barrel"/>
</dbReference>
<evidence type="ECO:0000256" key="1">
    <source>
        <dbReference type="SAM" id="SignalP"/>
    </source>
</evidence>
<dbReference type="EMBL" id="LT629736">
    <property type="protein sequence ID" value="SDS75351.1"/>
    <property type="molecule type" value="Genomic_DNA"/>
</dbReference>